<comment type="caution">
    <text evidence="8">The sequence shown here is derived from an EMBL/GenBank/DDBJ whole genome shotgun (WGS) entry which is preliminary data.</text>
</comment>
<dbReference type="Pfam" id="PF02518">
    <property type="entry name" value="HATPase_c"/>
    <property type="match status" value="1"/>
</dbReference>
<dbReference type="InterPro" id="IPR036097">
    <property type="entry name" value="HisK_dim/P_sf"/>
</dbReference>
<dbReference type="InterPro" id="IPR011623">
    <property type="entry name" value="7TMR_DISM_rcpt_extracell_dom1"/>
</dbReference>
<evidence type="ECO:0000313" key="8">
    <source>
        <dbReference type="EMBL" id="NYT84963.1"/>
    </source>
</evidence>
<keyword evidence="6" id="KW-0472">Membrane</keyword>
<keyword evidence="9" id="KW-1185">Reference proteome</keyword>
<feature type="transmembrane region" description="Helical" evidence="6">
    <location>
        <begin position="352"/>
        <end position="372"/>
    </location>
</feature>
<dbReference type="Gene3D" id="3.30.565.10">
    <property type="entry name" value="Histidine kinase-like ATPase, C-terminal domain"/>
    <property type="match status" value="1"/>
</dbReference>
<dbReference type="PROSITE" id="PS50109">
    <property type="entry name" value="HIS_KIN"/>
    <property type="match status" value="1"/>
</dbReference>
<dbReference type="GO" id="GO:0000155">
    <property type="term" value="F:phosphorelay sensor kinase activity"/>
    <property type="evidence" value="ECO:0007669"/>
    <property type="project" value="InterPro"/>
</dbReference>
<dbReference type="PRINTS" id="PR00344">
    <property type="entry name" value="BCTRLSENSOR"/>
</dbReference>
<organism evidence="8 9">
    <name type="scientific">Pollutimonas harenae</name>
    <dbReference type="NCBI Taxonomy" id="657015"/>
    <lineage>
        <taxon>Bacteria</taxon>
        <taxon>Pseudomonadati</taxon>
        <taxon>Pseudomonadota</taxon>
        <taxon>Betaproteobacteria</taxon>
        <taxon>Burkholderiales</taxon>
        <taxon>Alcaligenaceae</taxon>
        <taxon>Pollutimonas</taxon>
    </lineage>
</organism>
<dbReference type="PANTHER" id="PTHR43047">
    <property type="entry name" value="TWO-COMPONENT HISTIDINE PROTEIN KINASE"/>
    <property type="match status" value="1"/>
</dbReference>
<dbReference type="InterPro" id="IPR011622">
    <property type="entry name" value="7TMR_DISM_rcpt_extracell_dom2"/>
</dbReference>
<keyword evidence="6" id="KW-1133">Transmembrane helix</keyword>
<feature type="transmembrane region" description="Helical" evidence="6">
    <location>
        <begin position="392"/>
        <end position="413"/>
    </location>
</feature>
<evidence type="ECO:0000256" key="2">
    <source>
        <dbReference type="ARBA" id="ARBA00012438"/>
    </source>
</evidence>
<dbReference type="Proteomes" id="UP000554144">
    <property type="component" value="Unassembled WGS sequence"/>
</dbReference>
<proteinExistence type="predicted"/>
<evidence type="ECO:0000256" key="4">
    <source>
        <dbReference type="ARBA" id="ARBA00022679"/>
    </source>
</evidence>
<keyword evidence="6" id="KW-0812">Transmembrane</keyword>
<comment type="catalytic activity">
    <reaction evidence="1">
        <text>ATP + protein L-histidine = ADP + protein N-phospho-L-histidine.</text>
        <dbReference type="EC" id="2.7.13.3"/>
    </reaction>
</comment>
<gene>
    <name evidence="8" type="ORF">H0A62_05040</name>
</gene>
<dbReference type="SMART" id="SM00388">
    <property type="entry name" value="HisKA"/>
    <property type="match status" value="1"/>
</dbReference>
<keyword evidence="3" id="KW-0597">Phosphoprotein</keyword>
<feature type="domain" description="Histidine kinase" evidence="7">
    <location>
        <begin position="465"/>
        <end position="681"/>
    </location>
</feature>
<dbReference type="InterPro" id="IPR004358">
    <property type="entry name" value="Sig_transdc_His_kin-like_C"/>
</dbReference>
<name>A0A853H329_9BURK</name>
<dbReference type="Gene3D" id="2.60.40.2380">
    <property type="match status" value="1"/>
</dbReference>
<evidence type="ECO:0000256" key="3">
    <source>
        <dbReference type="ARBA" id="ARBA00022553"/>
    </source>
</evidence>
<dbReference type="Pfam" id="PF07695">
    <property type="entry name" value="7TMR-DISM_7TM"/>
    <property type="match status" value="1"/>
</dbReference>
<evidence type="ECO:0000256" key="6">
    <source>
        <dbReference type="SAM" id="Phobius"/>
    </source>
</evidence>
<keyword evidence="5 8" id="KW-0418">Kinase</keyword>
<sequence length="774" mass="86215">MNHFIDRFNDNRWGVLFQITIAFILGVTALSSQAATVFASSAQDWPMALPQQDILVHEDRDARMTLADVVTLEREHPDQFQPLAATELPASSRSAWWFKLDVENESLKTLDLRLILNASIRGRVDYYVRQDGQWHHTAMGAGIPVDARTAHTARRQALPFVIEPKQRTSIIARVSSASLLAIEPQLYDRPTYEAGEQKSAMWAGILFGGILVLAWGALLIAVLSRSVSFGLLAVLCMTTAVYEASRRGYTKIYLWPEASDWALRSSPFLGFTAATLVLTFILAIARLEAVHIPGRKLIVAIICFQAFTGLTGLFGDVYWATQLTPFAMALYAIGAVSCAVLLLRASVPGSRFLIIAGLFIASHTLLRLLEQIGWLPQVASDLGFHSPGDNTILALARLGINISVLTAWIMIIARQRRDANNELIRMRESERDRLKEQVAIQTEALNRSLQYANEENRRKTETLSYVGHDLRAPLATIVGYTRLLSANATPTQEAHINAIERSANYQMSLIDEIVDYARHEQPTPLDITMESTSLRELLNNIMQHAEALARHQNNRLALHAQTPLPTMIKTDHKRLQQVLLNLISNAAKFTRNGYIHLAIGLQRSQEETELVFHVEDSGAGIAPAHQHSIFDAYTQLDARPGSAGLGLHIAQRIIKNMNGRISLDSRPGEGSRFSLHIPVELLTEDTMQIDDIVAATRPEDEQYHLLSTQQIPPVELRVDLAKFAREGELSSIEHWLSQQTTAHPSCAPFFSLVQQALKALDFDRIETLALANTK</sequence>
<dbReference type="EC" id="2.7.13.3" evidence="2"/>
<dbReference type="CDD" id="cd16922">
    <property type="entry name" value="HATPase_EvgS-ArcB-TorS-like"/>
    <property type="match status" value="1"/>
</dbReference>
<dbReference type="InterPro" id="IPR003594">
    <property type="entry name" value="HATPase_dom"/>
</dbReference>
<evidence type="ECO:0000313" key="9">
    <source>
        <dbReference type="Proteomes" id="UP000554144"/>
    </source>
</evidence>
<feature type="transmembrane region" description="Helical" evidence="6">
    <location>
        <begin position="227"/>
        <end position="245"/>
    </location>
</feature>
<dbReference type="Gene3D" id="1.10.287.130">
    <property type="match status" value="1"/>
</dbReference>
<feature type="transmembrane region" description="Helical" evidence="6">
    <location>
        <begin position="265"/>
        <end position="285"/>
    </location>
</feature>
<dbReference type="EMBL" id="JACCEV010000001">
    <property type="protein sequence ID" value="NYT84963.1"/>
    <property type="molecule type" value="Genomic_DNA"/>
</dbReference>
<dbReference type="RefSeq" id="WP_167667211.1">
    <property type="nucleotide sequence ID" value="NZ_JACCEV010000001.1"/>
</dbReference>
<dbReference type="SUPFAM" id="SSF47384">
    <property type="entry name" value="Homodimeric domain of signal transducing histidine kinase"/>
    <property type="match status" value="1"/>
</dbReference>
<dbReference type="Pfam" id="PF07696">
    <property type="entry name" value="7TMR-DISMED2"/>
    <property type="match status" value="1"/>
</dbReference>
<keyword evidence="4" id="KW-0808">Transferase</keyword>
<accession>A0A853H329</accession>
<protein>
    <recommendedName>
        <fullName evidence="2">histidine kinase</fullName>
        <ecNumber evidence="2">2.7.13.3</ecNumber>
    </recommendedName>
</protein>
<dbReference type="InterPro" id="IPR036890">
    <property type="entry name" value="HATPase_C_sf"/>
</dbReference>
<dbReference type="AlphaFoldDB" id="A0A853H329"/>
<evidence type="ECO:0000256" key="5">
    <source>
        <dbReference type="ARBA" id="ARBA00022777"/>
    </source>
</evidence>
<dbReference type="InterPro" id="IPR005467">
    <property type="entry name" value="His_kinase_dom"/>
</dbReference>
<dbReference type="Pfam" id="PF00512">
    <property type="entry name" value="HisKA"/>
    <property type="match status" value="1"/>
</dbReference>
<feature type="transmembrane region" description="Helical" evidence="6">
    <location>
        <begin position="326"/>
        <end position="345"/>
    </location>
</feature>
<reference evidence="8 9" key="1">
    <citation type="submission" date="2020-07" db="EMBL/GenBank/DDBJ databases">
        <title>Taxonomic revisions and descriptions of new bacterial species based on genomic comparisons in the high-G+C-content subgroup of the family Alcaligenaceae.</title>
        <authorList>
            <person name="Szabo A."/>
            <person name="Felfoldi T."/>
        </authorList>
    </citation>
    <scope>NUCLEOTIDE SEQUENCE [LARGE SCALE GENOMIC DNA]</scope>
    <source>
        <strain evidence="8 9">DSM 25667</strain>
    </source>
</reference>
<dbReference type="PANTHER" id="PTHR43047:SF64">
    <property type="entry name" value="HISTIDINE KINASE CONTAINING CHEY-HOMOLOGOUS RECEIVER DOMAIN AND PAS DOMAIN-RELATED"/>
    <property type="match status" value="1"/>
</dbReference>
<feature type="transmembrane region" description="Helical" evidence="6">
    <location>
        <begin position="297"/>
        <end position="320"/>
    </location>
</feature>
<evidence type="ECO:0000256" key="1">
    <source>
        <dbReference type="ARBA" id="ARBA00000085"/>
    </source>
</evidence>
<dbReference type="CDD" id="cd00082">
    <property type="entry name" value="HisKA"/>
    <property type="match status" value="1"/>
</dbReference>
<dbReference type="InterPro" id="IPR003661">
    <property type="entry name" value="HisK_dim/P_dom"/>
</dbReference>
<dbReference type="SMART" id="SM00387">
    <property type="entry name" value="HATPase_c"/>
    <property type="match status" value="1"/>
</dbReference>
<dbReference type="SUPFAM" id="SSF55874">
    <property type="entry name" value="ATPase domain of HSP90 chaperone/DNA topoisomerase II/histidine kinase"/>
    <property type="match status" value="1"/>
</dbReference>
<evidence type="ECO:0000259" key="7">
    <source>
        <dbReference type="PROSITE" id="PS50109"/>
    </source>
</evidence>
<feature type="transmembrane region" description="Helical" evidence="6">
    <location>
        <begin position="200"/>
        <end position="220"/>
    </location>
</feature>